<evidence type="ECO:0000256" key="3">
    <source>
        <dbReference type="ARBA" id="ARBA00022692"/>
    </source>
</evidence>
<organism evidence="11 12">
    <name type="scientific">Saccoglossus kowalevskii</name>
    <name type="common">Acorn worm</name>
    <dbReference type="NCBI Taxonomy" id="10224"/>
    <lineage>
        <taxon>Eukaryota</taxon>
        <taxon>Metazoa</taxon>
        <taxon>Hemichordata</taxon>
        <taxon>Enteropneusta</taxon>
        <taxon>Harrimaniidae</taxon>
        <taxon>Saccoglossus</taxon>
    </lineage>
</organism>
<evidence type="ECO:0000256" key="7">
    <source>
        <dbReference type="ARBA" id="ARBA00023303"/>
    </source>
</evidence>
<gene>
    <name evidence="12" type="primary">LOC100378120</name>
</gene>
<comment type="subcellular location">
    <subcellularLocation>
        <location evidence="1">Membrane</location>
        <topology evidence="1">Multi-pass membrane protein</topology>
    </subcellularLocation>
</comment>
<dbReference type="PANTHER" id="PTHR11003:SF330">
    <property type="entry name" value="POTASSIUM CHANNEL DOMAIN-CONTAINING PROTEIN"/>
    <property type="match status" value="1"/>
</dbReference>
<keyword evidence="3 8" id="KW-0812">Transmembrane</keyword>
<feature type="transmembrane region" description="Helical" evidence="9">
    <location>
        <begin position="211"/>
        <end position="231"/>
    </location>
</feature>
<keyword evidence="4 9" id="KW-1133">Transmembrane helix</keyword>
<evidence type="ECO:0000256" key="8">
    <source>
        <dbReference type="RuleBase" id="RU003857"/>
    </source>
</evidence>
<evidence type="ECO:0000256" key="5">
    <source>
        <dbReference type="ARBA" id="ARBA00023065"/>
    </source>
</evidence>
<dbReference type="PRINTS" id="PR01333">
    <property type="entry name" value="2POREKCHANEL"/>
</dbReference>
<protein>
    <submittedName>
        <fullName evidence="12">TWiK family of potassium channels protein 18-like</fullName>
    </submittedName>
</protein>
<keyword evidence="11" id="KW-1185">Reference proteome</keyword>
<evidence type="ECO:0000256" key="4">
    <source>
        <dbReference type="ARBA" id="ARBA00022989"/>
    </source>
</evidence>
<keyword evidence="2 8" id="KW-0813">Transport</keyword>
<dbReference type="SUPFAM" id="SSF81324">
    <property type="entry name" value="Voltage-gated potassium channels"/>
    <property type="match status" value="2"/>
</dbReference>
<evidence type="ECO:0000256" key="1">
    <source>
        <dbReference type="ARBA" id="ARBA00004141"/>
    </source>
</evidence>
<dbReference type="Gene3D" id="1.10.287.70">
    <property type="match status" value="1"/>
</dbReference>
<feature type="transmembrane region" description="Helical" evidence="9">
    <location>
        <begin position="135"/>
        <end position="153"/>
    </location>
</feature>
<feature type="transmembrane region" description="Helical" evidence="9">
    <location>
        <begin position="18"/>
        <end position="39"/>
    </location>
</feature>
<dbReference type="GeneID" id="100378120"/>
<evidence type="ECO:0000256" key="2">
    <source>
        <dbReference type="ARBA" id="ARBA00022448"/>
    </source>
</evidence>
<feature type="transmembrane region" description="Helical" evidence="9">
    <location>
        <begin position="306"/>
        <end position="329"/>
    </location>
</feature>
<evidence type="ECO:0000259" key="10">
    <source>
        <dbReference type="Pfam" id="PF07885"/>
    </source>
</evidence>
<keyword evidence="7 8" id="KW-0407">Ion channel</keyword>
<dbReference type="InterPro" id="IPR013099">
    <property type="entry name" value="K_chnl_dom"/>
</dbReference>
<feature type="domain" description="Potassium channel" evidence="10">
    <location>
        <begin position="219"/>
        <end position="263"/>
    </location>
</feature>
<dbReference type="Pfam" id="PF07885">
    <property type="entry name" value="Ion_trans_2"/>
    <property type="match status" value="2"/>
</dbReference>
<feature type="transmembrane region" description="Helical" evidence="9">
    <location>
        <begin position="238"/>
        <end position="255"/>
    </location>
</feature>
<proteinExistence type="inferred from homology"/>
<evidence type="ECO:0000256" key="6">
    <source>
        <dbReference type="ARBA" id="ARBA00023136"/>
    </source>
</evidence>
<sequence length="378" mass="42580">MTGESRRCRCQFGLKCKFLFLTVLVVAYVVGGAWVFALIENPNQERQEADIQVTKERLLSNLTSLLDPNRENATIEMIIRVDEFEALLFKKFKSGGTPSGKSVPWDWTSGCFFCMTVLTTIGYGTMVPVTQTGKIVCIFYAIFGIPLFLIFLAKLGDILVNAIRKCHRTCCKRKSKKGPGMTMKYMSGKGQKHHNSAADDEYENENADIPISPFIVVYTIYLFAGAGIFYYTQDSWEFVDAIYFIICTFTTIGFGDMVPAYGDGSSGGISTITDLTKDLAKNLEFTQDLNLNISSRDMEAIRHADFALLIWYIIIGMVIMSCIFNLLLVKLRKLSHVLSTKKHSRRDRFALNSDTFYDGPTKKGSNQHEGEIRKVELC</sequence>
<dbReference type="RefSeq" id="XP_006817523.1">
    <property type="nucleotide sequence ID" value="XM_006817460.1"/>
</dbReference>
<keyword evidence="5 8" id="KW-0406">Ion transport</keyword>
<evidence type="ECO:0000313" key="12">
    <source>
        <dbReference type="RefSeq" id="XP_006817523.1"/>
    </source>
</evidence>
<keyword evidence="6 9" id="KW-0472">Membrane</keyword>
<feature type="domain" description="Potassium channel" evidence="10">
    <location>
        <begin position="104"/>
        <end position="160"/>
    </location>
</feature>
<dbReference type="Proteomes" id="UP000694865">
    <property type="component" value="Unplaced"/>
</dbReference>
<feature type="transmembrane region" description="Helical" evidence="9">
    <location>
        <begin position="107"/>
        <end position="123"/>
    </location>
</feature>
<dbReference type="PANTHER" id="PTHR11003">
    <property type="entry name" value="POTASSIUM CHANNEL, SUBFAMILY K"/>
    <property type="match status" value="1"/>
</dbReference>
<comment type="similarity">
    <text evidence="8">Belongs to the two pore domain potassium channel (TC 1.A.1.8) family.</text>
</comment>
<name>A0ABM0MBY2_SACKO</name>
<evidence type="ECO:0000313" key="11">
    <source>
        <dbReference type="Proteomes" id="UP000694865"/>
    </source>
</evidence>
<dbReference type="InterPro" id="IPR003280">
    <property type="entry name" value="2pore_dom_K_chnl"/>
</dbReference>
<accession>A0ABM0MBY2</accession>
<evidence type="ECO:0000256" key="9">
    <source>
        <dbReference type="SAM" id="Phobius"/>
    </source>
</evidence>
<reference evidence="12" key="1">
    <citation type="submission" date="2025-08" db="UniProtKB">
        <authorList>
            <consortium name="RefSeq"/>
        </authorList>
    </citation>
    <scope>IDENTIFICATION</scope>
    <source>
        <tissue evidence="12">Testes</tissue>
    </source>
</reference>